<evidence type="ECO:0000256" key="4">
    <source>
        <dbReference type="ARBA" id="ARBA00022490"/>
    </source>
</evidence>
<reference evidence="15" key="3">
    <citation type="submission" date="2025-09" db="UniProtKB">
        <authorList>
            <consortium name="Ensembl"/>
        </authorList>
    </citation>
    <scope>IDENTIFICATION</scope>
    <source>
        <strain evidence="15">breed Abyssinian</strain>
    </source>
</reference>
<evidence type="ECO:0000256" key="1">
    <source>
        <dbReference type="ARBA" id="ARBA00004123"/>
    </source>
</evidence>
<keyword evidence="16" id="KW-1185">Reference proteome</keyword>
<keyword evidence="12" id="KW-0131">Cell cycle</keyword>
<keyword evidence="8" id="KW-0159">Chromosome partition</keyword>
<gene>
    <name evidence="15" type="primary">PTTG1</name>
</gene>
<evidence type="ECO:0000256" key="11">
    <source>
        <dbReference type="ARBA" id="ARBA00023242"/>
    </source>
</evidence>
<dbReference type="Pfam" id="PF04856">
    <property type="entry name" value="Securin"/>
    <property type="match status" value="1"/>
</dbReference>
<reference evidence="15" key="2">
    <citation type="submission" date="2025-08" db="UniProtKB">
        <authorList>
            <consortium name="Ensembl"/>
        </authorList>
    </citation>
    <scope>IDENTIFICATION</scope>
    <source>
        <strain evidence="15">breed Abyssinian</strain>
    </source>
</reference>
<feature type="region of interest" description="Disordered" evidence="14">
    <location>
        <begin position="1"/>
        <end position="48"/>
    </location>
</feature>
<organism evidence="15 16">
    <name type="scientific">Felis catus</name>
    <name type="common">Cat</name>
    <name type="synonym">Felis silvestris catus</name>
    <dbReference type="NCBI Taxonomy" id="9685"/>
    <lineage>
        <taxon>Eukaryota</taxon>
        <taxon>Metazoa</taxon>
        <taxon>Chordata</taxon>
        <taxon>Craniata</taxon>
        <taxon>Vertebrata</taxon>
        <taxon>Euteleostomi</taxon>
        <taxon>Mammalia</taxon>
        <taxon>Eutheria</taxon>
        <taxon>Laurasiatheria</taxon>
        <taxon>Carnivora</taxon>
        <taxon>Feliformia</taxon>
        <taxon>Felidae</taxon>
        <taxon>Felinae</taxon>
        <taxon>Felis</taxon>
    </lineage>
</organism>
<evidence type="ECO:0000256" key="8">
    <source>
        <dbReference type="ARBA" id="ARBA00022829"/>
    </source>
</evidence>
<keyword evidence="5" id="KW-0132">Cell division</keyword>
<keyword evidence="10" id="KW-0729">SH3-binding</keyword>
<accession>A0ABI7WRA0</accession>
<evidence type="ECO:0000256" key="9">
    <source>
        <dbReference type="ARBA" id="ARBA00022843"/>
    </source>
</evidence>
<evidence type="ECO:0000313" key="15">
    <source>
        <dbReference type="Ensembl" id="ENSFCTP00005012824.1"/>
    </source>
</evidence>
<comment type="subcellular location">
    <subcellularLocation>
        <location evidence="2">Cytoplasm</location>
    </subcellularLocation>
    <subcellularLocation>
        <location evidence="1">Nucleus</location>
    </subcellularLocation>
</comment>
<evidence type="ECO:0000256" key="10">
    <source>
        <dbReference type="ARBA" id="ARBA00023036"/>
    </source>
</evidence>
<dbReference type="Ensembl" id="ENSFCTT00005019575.1">
    <property type="protein sequence ID" value="ENSFCTP00005012824.1"/>
    <property type="gene ID" value="ENSFCTG00005007014.1"/>
</dbReference>
<comment type="similarity">
    <text evidence="3">Belongs to the securin family.</text>
</comment>
<keyword evidence="7" id="KW-0498">Mitosis</keyword>
<keyword evidence="11" id="KW-0539">Nucleus</keyword>
<dbReference type="PANTHER" id="PTHR10418:SF2">
    <property type="entry name" value="SECURIN"/>
    <property type="match status" value="1"/>
</dbReference>
<sequence length="238" mass="26870">MATLIFVDKENGEPGTRVAPKDGQKLRSKPPVKTLDGRSQVSTPRVGKMFDAQATLPKVTRKALGTVNRATENSVKNNGPLKQKQPNFSAKKVTEKTVKAKSTVPASDDTYPEIEKFIPFNPLDFESFDLPEEHQIAHLPLNGVPLMILDEERELEKLLHLGPPSPLKMPSQPWESTDEYTLTQRNEELRVEFWQVEREKSLALSNHTMTESALPLMGMRHWICCGDWLNICEKQVSP</sequence>
<keyword evidence="4" id="KW-0963">Cytoplasm</keyword>
<protein>
    <recommendedName>
        <fullName evidence="13">Securin</fullName>
    </recommendedName>
</protein>
<evidence type="ECO:0000256" key="6">
    <source>
        <dbReference type="ARBA" id="ARBA00022737"/>
    </source>
</evidence>
<reference evidence="15 16" key="1">
    <citation type="submission" date="2021-02" db="EMBL/GenBank/DDBJ databases">
        <title>Safari Cat Assemblies.</title>
        <authorList>
            <person name="Bredemeyer K.R."/>
            <person name="Murphy W.J."/>
        </authorList>
    </citation>
    <scope>NUCLEOTIDE SEQUENCE [LARGE SCALE GENOMIC DNA]</scope>
</reference>
<evidence type="ECO:0000313" key="16">
    <source>
        <dbReference type="Proteomes" id="UP000823872"/>
    </source>
</evidence>
<evidence type="ECO:0000256" key="7">
    <source>
        <dbReference type="ARBA" id="ARBA00022776"/>
    </source>
</evidence>
<evidence type="ECO:0000256" key="13">
    <source>
        <dbReference type="ARBA" id="ARBA00039185"/>
    </source>
</evidence>
<evidence type="ECO:0000256" key="5">
    <source>
        <dbReference type="ARBA" id="ARBA00022618"/>
    </source>
</evidence>
<name>A0ABI7WRA0_FELCA</name>
<evidence type="ECO:0000256" key="2">
    <source>
        <dbReference type="ARBA" id="ARBA00004496"/>
    </source>
</evidence>
<dbReference type="PANTHER" id="PTHR10418">
    <property type="entry name" value="SECURIN-3"/>
    <property type="match status" value="1"/>
</dbReference>
<proteinExistence type="inferred from homology"/>
<dbReference type="InterPro" id="IPR006940">
    <property type="entry name" value="Securin_separation_inhibitor"/>
</dbReference>
<dbReference type="Proteomes" id="UP000823872">
    <property type="component" value="Chromosome A1"/>
</dbReference>
<keyword evidence="6" id="KW-0677">Repeat</keyword>
<keyword evidence="9" id="KW-0832">Ubl conjugation</keyword>
<evidence type="ECO:0000256" key="12">
    <source>
        <dbReference type="ARBA" id="ARBA00023306"/>
    </source>
</evidence>
<dbReference type="GeneTree" id="ENSGT00390000009693"/>
<evidence type="ECO:0000256" key="14">
    <source>
        <dbReference type="SAM" id="MobiDB-lite"/>
    </source>
</evidence>
<evidence type="ECO:0000256" key="3">
    <source>
        <dbReference type="ARBA" id="ARBA00009264"/>
    </source>
</evidence>